<keyword evidence="3" id="KW-1185">Reference proteome</keyword>
<gene>
    <name evidence="2" type="ORF">CI1B_38110</name>
</gene>
<dbReference type="EMBL" id="CAADFC020000013">
    <property type="protein sequence ID" value="VIO71624.1"/>
    <property type="molecule type" value="Genomic_DNA"/>
</dbReference>
<evidence type="ECO:0000313" key="3">
    <source>
        <dbReference type="Proteomes" id="UP000328092"/>
    </source>
</evidence>
<comment type="caution">
    <text evidence="2">The sequence shown here is derived from an EMBL/GenBank/DDBJ whole genome shotgun (WGS) entry which is preliminary data.</text>
</comment>
<accession>A0A508TCL8</accession>
<dbReference type="Proteomes" id="UP000328092">
    <property type="component" value="Unassembled WGS sequence"/>
</dbReference>
<dbReference type="InterPro" id="IPR016181">
    <property type="entry name" value="Acyl_CoA_acyltransferase"/>
</dbReference>
<dbReference type="RefSeq" id="WP_347339257.1">
    <property type="nucleotide sequence ID" value="NZ_CAADFC020000013.1"/>
</dbReference>
<proteinExistence type="predicted"/>
<dbReference type="AlphaFoldDB" id="A0A508TCL8"/>
<evidence type="ECO:0000313" key="2">
    <source>
        <dbReference type="EMBL" id="VIO71624.1"/>
    </source>
</evidence>
<reference evidence="2" key="1">
    <citation type="submission" date="2019-02" db="EMBL/GenBank/DDBJ databases">
        <authorList>
            <person name="Pothier F.J."/>
        </authorList>
    </citation>
    <scope>NUCLEOTIDE SEQUENCE</scope>
    <source>
        <strain evidence="2">CI-1B</strain>
    </source>
</reference>
<organism evidence="2 3">
    <name type="scientific">Bradyrhizobium ivorense</name>
    <dbReference type="NCBI Taxonomy" id="2511166"/>
    <lineage>
        <taxon>Bacteria</taxon>
        <taxon>Pseudomonadati</taxon>
        <taxon>Pseudomonadota</taxon>
        <taxon>Alphaproteobacteria</taxon>
        <taxon>Hyphomicrobiales</taxon>
        <taxon>Nitrobacteraceae</taxon>
        <taxon>Bradyrhizobium</taxon>
    </lineage>
</organism>
<name>A0A508TCL8_9BRAD</name>
<feature type="domain" description="BioF2-like acetyltransferase" evidence="1">
    <location>
        <begin position="212"/>
        <end position="339"/>
    </location>
</feature>
<sequence length="400" mass="46212">MTSDVVSLTDTPSAADAAAAPARFCVKIMTRGDIAGCPAWAASFADLRKDRRYYEILEDTLGDGVEYRYFAIVDRAGCIQAVQPFFLLDQDILEGLGETWQPWLARIRRVAPRFFKTRTLMVGCFAGEGHLAGSDAVPSGEMAKILCREIVDLARSCRAQLIVLKEFPARYRPVLDCFVRRGFARAPSMPMTALNIEHDDFDAYMQNALPRSARWQLRKKFKATDGERLSLTVTADAKDAVDDIYPLYLQVFDRSKFRFEKLSADYFRRLGSDMKDKIQFFIWRRGGKVVAFSLCMVEGDSLFWEYVGLDYAVALDLHLYYYTIRDMMNWAIANGYKWLRSTGLSYEPKFRMRHDLDPLDLYVRLRSPLPNAIFRLLLPWIVPARYDKTLRRFANYRDLW</sequence>
<dbReference type="InterPro" id="IPR038740">
    <property type="entry name" value="BioF2-like_GNAT_dom"/>
</dbReference>
<dbReference type="Pfam" id="PF13480">
    <property type="entry name" value="Acetyltransf_6"/>
    <property type="match status" value="1"/>
</dbReference>
<evidence type="ECO:0000259" key="1">
    <source>
        <dbReference type="Pfam" id="PF13480"/>
    </source>
</evidence>
<dbReference type="Gene3D" id="3.40.630.30">
    <property type="match status" value="1"/>
</dbReference>
<dbReference type="SUPFAM" id="SSF55729">
    <property type="entry name" value="Acyl-CoA N-acyltransferases (Nat)"/>
    <property type="match status" value="1"/>
</dbReference>
<protein>
    <recommendedName>
        <fullName evidence="1">BioF2-like acetyltransferase domain-containing protein</fullName>
    </recommendedName>
</protein>